<sequence length="258" mass="30199">MSFHAKKTIIIGILLVLFISGFFVYKTFLESRCQEDDIRICKLLSQLEIDHLTHLSGTYTELNNDVPIYKVEWAIDTTVQEIRQKDETKETMHLIYTNDSIYLKDYSDDQWWEQPASVIEKYDIKLPFDPTVFFTNLARDIQNPQNSLSYTHQDICGIKTCNVFSLKKENNQTVLFYLDETQEQIQQIMISEGEAVQKVVFQYEDFQIDVPSSQVKTASSGQNIFFENFLQQSSMQKEKPAYVQEFEQTRMQIEEGGE</sequence>
<dbReference type="Proteomes" id="UP000034471">
    <property type="component" value="Unassembled WGS sequence"/>
</dbReference>
<gene>
    <name evidence="2" type="ORF">US54_C0057G0003</name>
</gene>
<evidence type="ECO:0000313" key="2">
    <source>
        <dbReference type="EMBL" id="KKQ36719.1"/>
    </source>
</evidence>
<evidence type="ECO:0008006" key="4">
    <source>
        <dbReference type="Google" id="ProtNLM"/>
    </source>
</evidence>
<keyword evidence="1" id="KW-0472">Membrane</keyword>
<dbReference type="AlphaFoldDB" id="A0A0G0JJ21"/>
<name>A0A0G0JJ21_9BACT</name>
<comment type="caution">
    <text evidence="2">The sequence shown here is derived from an EMBL/GenBank/DDBJ whole genome shotgun (WGS) entry which is preliminary data.</text>
</comment>
<reference evidence="2 3" key="1">
    <citation type="journal article" date="2015" name="Nature">
        <title>rRNA introns, odd ribosomes, and small enigmatic genomes across a large radiation of phyla.</title>
        <authorList>
            <person name="Brown C.T."/>
            <person name="Hug L.A."/>
            <person name="Thomas B.C."/>
            <person name="Sharon I."/>
            <person name="Castelle C.J."/>
            <person name="Singh A."/>
            <person name="Wilkins M.J."/>
            <person name="Williams K.H."/>
            <person name="Banfield J.F."/>
        </authorList>
    </citation>
    <scope>NUCLEOTIDE SEQUENCE [LARGE SCALE GENOMIC DNA]</scope>
</reference>
<dbReference type="STRING" id="1618481.US54_C0057G0003"/>
<organism evidence="2 3">
    <name type="scientific">Candidatus Roizmanbacteria bacterium GW2011_GWA2_37_7</name>
    <dbReference type="NCBI Taxonomy" id="1618481"/>
    <lineage>
        <taxon>Bacteria</taxon>
        <taxon>Candidatus Roizmaniibacteriota</taxon>
    </lineage>
</organism>
<dbReference type="EMBL" id="LBTJ01000057">
    <property type="protein sequence ID" value="KKQ36719.1"/>
    <property type="molecule type" value="Genomic_DNA"/>
</dbReference>
<proteinExistence type="predicted"/>
<accession>A0A0G0JJ21</accession>
<keyword evidence="1" id="KW-0812">Transmembrane</keyword>
<evidence type="ECO:0000256" key="1">
    <source>
        <dbReference type="SAM" id="Phobius"/>
    </source>
</evidence>
<keyword evidence="1" id="KW-1133">Transmembrane helix</keyword>
<feature type="transmembrane region" description="Helical" evidence="1">
    <location>
        <begin position="7"/>
        <end position="25"/>
    </location>
</feature>
<evidence type="ECO:0000313" key="3">
    <source>
        <dbReference type="Proteomes" id="UP000034471"/>
    </source>
</evidence>
<protein>
    <recommendedName>
        <fullName evidence="4">Outer membrane lipoprotein carrier protein LolA</fullName>
    </recommendedName>
</protein>